<protein>
    <submittedName>
        <fullName evidence="1">Uncharacterized protein</fullName>
    </submittedName>
</protein>
<reference evidence="1" key="1">
    <citation type="submission" date="2024-12" db="EMBL/GenBank/DDBJ databases">
        <title>Comparative genomics and development of molecular markers within Purpureocillium lilacinum and among Purpureocillium species.</title>
        <authorList>
            <person name="Yeh Z.-Y."/>
            <person name="Ni N.-T."/>
            <person name="Lo P.-H."/>
            <person name="Mushyakhwo K."/>
            <person name="Lin C.-F."/>
            <person name="Nai Y.-S."/>
        </authorList>
    </citation>
    <scope>NUCLEOTIDE SEQUENCE</scope>
    <source>
        <strain evidence="1">NCHU-NPUST-175</strain>
    </source>
</reference>
<gene>
    <name evidence="1" type="ORF">ACCO45_012252</name>
</gene>
<name>A0ACC4DFU5_PURLI</name>
<proteinExistence type="predicted"/>
<keyword evidence="2" id="KW-1185">Reference proteome</keyword>
<dbReference type="Proteomes" id="UP001638806">
    <property type="component" value="Unassembled WGS sequence"/>
</dbReference>
<dbReference type="EMBL" id="JBGNUJ010000011">
    <property type="protein sequence ID" value="KAL3954296.1"/>
    <property type="molecule type" value="Genomic_DNA"/>
</dbReference>
<sequence>MLRPTTGEQFYPQYYAAGRAASPSKEPPTQLGTPARTCVPIFYGNPSSRQYSAWVLLLLQRRRGSDMLPGATRHGAVSPRADADLAEIRQVRGDRYDPTVPTTQVPYWEPTPGSARAVTGLQPPCTTNHAMSVPKPASSSDIASQSPAAVPNFSRHCLHENKTWKPIQPRIGGALKNRRATGITGRPVPPWLLRRGLSARRARQLHCPLANSGSLVQDSK</sequence>
<evidence type="ECO:0000313" key="2">
    <source>
        <dbReference type="Proteomes" id="UP001638806"/>
    </source>
</evidence>
<accession>A0ACC4DFU5</accession>
<comment type="caution">
    <text evidence="1">The sequence shown here is derived from an EMBL/GenBank/DDBJ whole genome shotgun (WGS) entry which is preliminary data.</text>
</comment>
<evidence type="ECO:0000313" key="1">
    <source>
        <dbReference type="EMBL" id="KAL3954296.1"/>
    </source>
</evidence>
<organism evidence="1 2">
    <name type="scientific">Purpureocillium lilacinum</name>
    <name type="common">Paecilomyces lilacinus</name>
    <dbReference type="NCBI Taxonomy" id="33203"/>
    <lineage>
        <taxon>Eukaryota</taxon>
        <taxon>Fungi</taxon>
        <taxon>Dikarya</taxon>
        <taxon>Ascomycota</taxon>
        <taxon>Pezizomycotina</taxon>
        <taxon>Sordariomycetes</taxon>
        <taxon>Hypocreomycetidae</taxon>
        <taxon>Hypocreales</taxon>
        <taxon>Ophiocordycipitaceae</taxon>
        <taxon>Purpureocillium</taxon>
    </lineage>
</organism>